<dbReference type="GO" id="GO:0000160">
    <property type="term" value="P:phosphorelay signal transduction system"/>
    <property type="evidence" value="ECO:0007669"/>
    <property type="project" value="InterPro"/>
</dbReference>
<dbReference type="SMART" id="SM00448">
    <property type="entry name" value="REC"/>
    <property type="match status" value="1"/>
</dbReference>
<feature type="domain" description="Response regulatory" evidence="8">
    <location>
        <begin position="3"/>
        <end position="120"/>
    </location>
</feature>
<dbReference type="PRINTS" id="PR00038">
    <property type="entry name" value="HTHLUXR"/>
</dbReference>
<keyword evidence="2 6" id="KW-0597">Phosphoprotein</keyword>
<dbReference type="GO" id="GO:0003677">
    <property type="term" value="F:DNA binding"/>
    <property type="evidence" value="ECO:0007669"/>
    <property type="project" value="UniProtKB-KW"/>
</dbReference>
<dbReference type="InterPro" id="IPR016032">
    <property type="entry name" value="Sig_transdc_resp-reg_C-effctor"/>
</dbReference>
<dbReference type="InterPro" id="IPR039420">
    <property type="entry name" value="WalR-like"/>
</dbReference>
<evidence type="ECO:0000256" key="5">
    <source>
        <dbReference type="ARBA" id="ARBA00023163"/>
    </source>
</evidence>
<dbReference type="PANTHER" id="PTHR43214">
    <property type="entry name" value="TWO-COMPONENT RESPONSE REGULATOR"/>
    <property type="match status" value="1"/>
</dbReference>
<dbReference type="GO" id="GO:0005737">
    <property type="term" value="C:cytoplasm"/>
    <property type="evidence" value="ECO:0007669"/>
    <property type="project" value="UniProtKB-SubCell"/>
</dbReference>
<feature type="domain" description="HTH luxR-type" evidence="7">
    <location>
        <begin position="146"/>
        <end position="211"/>
    </location>
</feature>
<evidence type="ECO:0000256" key="1">
    <source>
        <dbReference type="ARBA" id="ARBA00004496"/>
    </source>
</evidence>
<reference evidence="9 10" key="1">
    <citation type="submission" date="2018-03" db="EMBL/GenBank/DDBJ databases">
        <title>Bacillus urumqiensis sp. nov., a moderately haloalkaliphilic bacterium isolated from a salt lake.</title>
        <authorList>
            <person name="Zhao B."/>
            <person name="Liao Z."/>
        </authorList>
    </citation>
    <scope>NUCLEOTIDE SEQUENCE [LARGE SCALE GENOMIC DNA]</scope>
    <source>
        <strain evidence="9 10">BZ-SZ-XJ18</strain>
    </source>
</reference>
<organism evidence="9 10">
    <name type="scientific">Alkalicoccus urumqiensis</name>
    <name type="common">Bacillus urumqiensis</name>
    <dbReference type="NCBI Taxonomy" id="1548213"/>
    <lineage>
        <taxon>Bacteria</taxon>
        <taxon>Bacillati</taxon>
        <taxon>Bacillota</taxon>
        <taxon>Bacilli</taxon>
        <taxon>Bacillales</taxon>
        <taxon>Bacillaceae</taxon>
        <taxon>Alkalicoccus</taxon>
    </lineage>
</organism>
<keyword evidence="5" id="KW-0804">Transcription</keyword>
<dbReference type="AlphaFoldDB" id="A0A2P6MJX9"/>
<dbReference type="EMBL" id="PVNS01000003">
    <property type="protein sequence ID" value="PRO66555.1"/>
    <property type="molecule type" value="Genomic_DNA"/>
</dbReference>
<accession>A0A2P6MJX9</accession>
<evidence type="ECO:0000259" key="7">
    <source>
        <dbReference type="PROSITE" id="PS50043"/>
    </source>
</evidence>
<dbReference type="SUPFAM" id="SSF52172">
    <property type="entry name" value="CheY-like"/>
    <property type="match status" value="1"/>
</dbReference>
<dbReference type="SMART" id="SM00421">
    <property type="entry name" value="HTH_LUXR"/>
    <property type="match status" value="1"/>
</dbReference>
<dbReference type="OrthoDB" id="9780153at2"/>
<evidence type="ECO:0000256" key="4">
    <source>
        <dbReference type="ARBA" id="ARBA00023125"/>
    </source>
</evidence>
<dbReference type="RefSeq" id="WP_105958191.1">
    <property type="nucleotide sequence ID" value="NZ_PVNS01000003.1"/>
</dbReference>
<keyword evidence="10" id="KW-1185">Reference proteome</keyword>
<protein>
    <submittedName>
        <fullName evidence="9">DNA-binding response regulator</fullName>
    </submittedName>
</protein>
<keyword evidence="3" id="KW-0805">Transcription regulation</keyword>
<sequence>MIRILLAEDQTLVRQGLKMMMETDPDFRVVYEAENGAEAVRYVEGGNWVDLAVLDIRMPEMDGLEAAEKLLALDPELPVVMLTTFNDEAYALRALTSGARGYMLKNADAGELIAGLRKCLDGGLLLESQVAAKVLPKLMGDVKQKAAAPLPELSERERALLRCVGAGMNNKEIAAELYLSVGTVKNQLSQLLDKLELRDRTQLAIFAVRHEEET</sequence>
<dbReference type="InterPro" id="IPR058245">
    <property type="entry name" value="NreC/VraR/RcsB-like_REC"/>
</dbReference>
<dbReference type="Proteomes" id="UP000243650">
    <property type="component" value="Unassembled WGS sequence"/>
</dbReference>
<gene>
    <name evidence="9" type="ORF">C6I21_04215</name>
</gene>
<dbReference type="Pfam" id="PF00196">
    <property type="entry name" value="GerE"/>
    <property type="match status" value="1"/>
</dbReference>
<dbReference type="PROSITE" id="PS50043">
    <property type="entry name" value="HTH_LUXR_2"/>
    <property type="match status" value="1"/>
</dbReference>
<dbReference type="InterPro" id="IPR000792">
    <property type="entry name" value="Tscrpt_reg_LuxR_C"/>
</dbReference>
<dbReference type="InterPro" id="IPR011006">
    <property type="entry name" value="CheY-like_superfamily"/>
</dbReference>
<dbReference type="Gene3D" id="3.40.50.2300">
    <property type="match status" value="1"/>
</dbReference>
<evidence type="ECO:0000256" key="3">
    <source>
        <dbReference type="ARBA" id="ARBA00023015"/>
    </source>
</evidence>
<evidence type="ECO:0000259" key="8">
    <source>
        <dbReference type="PROSITE" id="PS50110"/>
    </source>
</evidence>
<feature type="modified residue" description="4-aspartylphosphate" evidence="6">
    <location>
        <position position="55"/>
    </location>
</feature>
<evidence type="ECO:0000313" key="10">
    <source>
        <dbReference type="Proteomes" id="UP000243650"/>
    </source>
</evidence>
<dbReference type="Pfam" id="PF00072">
    <property type="entry name" value="Response_reg"/>
    <property type="match status" value="1"/>
</dbReference>
<evidence type="ECO:0000256" key="2">
    <source>
        <dbReference type="ARBA" id="ARBA00022553"/>
    </source>
</evidence>
<dbReference type="CDD" id="cd06170">
    <property type="entry name" value="LuxR_C_like"/>
    <property type="match status" value="1"/>
</dbReference>
<dbReference type="SUPFAM" id="SSF46894">
    <property type="entry name" value="C-terminal effector domain of the bipartite response regulators"/>
    <property type="match status" value="1"/>
</dbReference>
<dbReference type="CDD" id="cd17535">
    <property type="entry name" value="REC_NarL-like"/>
    <property type="match status" value="1"/>
</dbReference>
<dbReference type="InterPro" id="IPR001789">
    <property type="entry name" value="Sig_transdc_resp-reg_receiver"/>
</dbReference>
<dbReference type="GO" id="GO:0006355">
    <property type="term" value="P:regulation of DNA-templated transcription"/>
    <property type="evidence" value="ECO:0007669"/>
    <property type="project" value="InterPro"/>
</dbReference>
<evidence type="ECO:0000313" key="9">
    <source>
        <dbReference type="EMBL" id="PRO66555.1"/>
    </source>
</evidence>
<comment type="subcellular location">
    <subcellularLocation>
        <location evidence="1">Cytoplasm</location>
    </subcellularLocation>
</comment>
<proteinExistence type="predicted"/>
<evidence type="ECO:0000256" key="6">
    <source>
        <dbReference type="PROSITE-ProRule" id="PRU00169"/>
    </source>
</evidence>
<comment type="caution">
    <text evidence="9">The sequence shown here is derived from an EMBL/GenBank/DDBJ whole genome shotgun (WGS) entry which is preliminary data.</text>
</comment>
<keyword evidence="4 9" id="KW-0238">DNA-binding</keyword>
<dbReference type="PROSITE" id="PS50110">
    <property type="entry name" value="RESPONSE_REGULATORY"/>
    <property type="match status" value="1"/>
</dbReference>
<name>A0A2P6MJX9_ALKUR</name>